<keyword evidence="8" id="KW-1185">Reference proteome</keyword>
<evidence type="ECO:0000313" key="7">
    <source>
        <dbReference type="EMBL" id="MCG2620766.1"/>
    </source>
</evidence>
<proteinExistence type="inferred from homology"/>
<keyword evidence="5" id="KW-0804">Transcription</keyword>
<dbReference type="PANTHER" id="PTHR43133">
    <property type="entry name" value="RNA POLYMERASE ECF-TYPE SIGMA FACTO"/>
    <property type="match status" value="1"/>
</dbReference>
<dbReference type="SUPFAM" id="SSF88659">
    <property type="entry name" value="Sigma3 and sigma4 domains of RNA polymerase sigma factors"/>
    <property type="match status" value="1"/>
</dbReference>
<dbReference type="CDD" id="cd06171">
    <property type="entry name" value="Sigma70_r4"/>
    <property type="match status" value="1"/>
</dbReference>
<name>A0ABS9L2B5_9MICC</name>
<evidence type="ECO:0000256" key="5">
    <source>
        <dbReference type="ARBA" id="ARBA00023163"/>
    </source>
</evidence>
<accession>A0ABS9L2B5</accession>
<evidence type="ECO:0000259" key="6">
    <source>
        <dbReference type="Pfam" id="PF08281"/>
    </source>
</evidence>
<dbReference type="Proteomes" id="UP001165368">
    <property type="component" value="Unassembled WGS sequence"/>
</dbReference>
<dbReference type="RefSeq" id="WP_237817851.1">
    <property type="nucleotide sequence ID" value="NZ_JAKLTQ010000001.1"/>
</dbReference>
<dbReference type="EMBL" id="JAKLTQ010000001">
    <property type="protein sequence ID" value="MCG2620766.1"/>
    <property type="molecule type" value="Genomic_DNA"/>
</dbReference>
<gene>
    <name evidence="7" type="ORF">LVY72_02435</name>
</gene>
<organism evidence="7 8">
    <name type="scientific">Arthrobacter hankyongi</name>
    <dbReference type="NCBI Taxonomy" id="2904801"/>
    <lineage>
        <taxon>Bacteria</taxon>
        <taxon>Bacillati</taxon>
        <taxon>Actinomycetota</taxon>
        <taxon>Actinomycetes</taxon>
        <taxon>Micrococcales</taxon>
        <taxon>Micrococcaceae</taxon>
        <taxon>Arthrobacter</taxon>
    </lineage>
</organism>
<keyword evidence="3" id="KW-0731">Sigma factor</keyword>
<dbReference type="Gene3D" id="1.10.10.10">
    <property type="entry name" value="Winged helix-like DNA-binding domain superfamily/Winged helix DNA-binding domain"/>
    <property type="match status" value="1"/>
</dbReference>
<dbReference type="PANTHER" id="PTHR43133:SF8">
    <property type="entry name" value="RNA POLYMERASE SIGMA FACTOR HI_1459-RELATED"/>
    <property type="match status" value="1"/>
</dbReference>
<protein>
    <submittedName>
        <fullName evidence="7">RNA polymerase sigma factor</fullName>
    </submittedName>
</protein>
<dbReference type="InterPro" id="IPR013325">
    <property type="entry name" value="RNA_pol_sigma_r2"/>
</dbReference>
<reference evidence="7" key="1">
    <citation type="submission" date="2022-01" db="EMBL/GenBank/DDBJ databases">
        <authorList>
            <person name="Jo J.-H."/>
            <person name="Im W.-T."/>
        </authorList>
    </citation>
    <scope>NUCLEOTIDE SEQUENCE</scope>
    <source>
        <strain evidence="7">I2-34</strain>
    </source>
</reference>
<keyword evidence="2" id="KW-0805">Transcription regulation</keyword>
<dbReference type="NCBIfam" id="TIGR02937">
    <property type="entry name" value="sigma70-ECF"/>
    <property type="match status" value="1"/>
</dbReference>
<comment type="similarity">
    <text evidence="1">Belongs to the sigma-70 factor family. ECF subfamily.</text>
</comment>
<dbReference type="InterPro" id="IPR013324">
    <property type="entry name" value="RNA_pol_sigma_r3/r4-like"/>
</dbReference>
<comment type="caution">
    <text evidence="7">The sequence shown here is derived from an EMBL/GenBank/DDBJ whole genome shotgun (WGS) entry which is preliminary data.</text>
</comment>
<dbReference type="Pfam" id="PF08281">
    <property type="entry name" value="Sigma70_r4_2"/>
    <property type="match status" value="1"/>
</dbReference>
<dbReference type="SUPFAM" id="SSF88946">
    <property type="entry name" value="Sigma2 domain of RNA polymerase sigma factors"/>
    <property type="match status" value="1"/>
</dbReference>
<keyword evidence="4" id="KW-0238">DNA-binding</keyword>
<dbReference type="InterPro" id="IPR013249">
    <property type="entry name" value="RNA_pol_sigma70_r4_t2"/>
</dbReference>
<evidence type="ECO:0000256" key="3">
    <source>
        <dbReference type="ARBA" id="ARBA00023082"/>
    </source>
</evidence>
<dbReference type="InterPro" id="IPR014284">
    <property type="entry name" value="RNA_pol_sigma-70_dom"/>
</dbReference>
<feature type="domain" description="RNA polymerase sigma factor 70 region 4 type 2" evidence="6">
    <location>
        <begin position="165"/>
        <end position="215"/>
    </location>
</feature>
<dbReference type="InterPro" id="IPR036388">
    <property type="entry name" value="WH-like_DNA-bd_sf"/>
</dbReference>
<evidence type="ECO:0000256" key="4">
    <source>
        <dbReference type="ARBA" id="ARBA00023125"/>
    </source>
</evidence>
<evidence type="ECO:0000256" key="1">
    <source>
        <dbReference type="ARBA" id="ARBA00010641"/>
    </source>
</evidence>
<evidence type="ECO:0000256" key="2">
    <source>
        <dbReference type="ARBA" id="ARBA00023015"/>
    </source>
</evidence>
<dbReference type="Gene3D" id="1.10.1740.10">
    <property type="match status" value="1"/>
</dbReference>
<evidence type="ECO:0000313" key="8">
    <source>
        <dbReference type="Proteomes" id="UP001165368"/>
    </source>
</evidence>
<sequence>MTAQNPGRLSGPVAVAPRREQPALSLVPGPAQPLRRTAVLVWGGRPVAPRIDQATFERARTGDPASLQALYRELAPAVVQYLRVRGMDDPERGCQDVFLNVIPRIRKAKGIQAFKTQLFGVAHARMVDQFQRRATSPRAAGYPPVLDHRPVPPAEGAAARTGSWVENLLQELAGDQREVVLLRIVAGLSIEETAAVMQRTSGAVKELQRRGLQALRGLLEPAEGDMP</sequence>
<dbReference type="InterPro" id="IPR039425">
    <property type="entry name" value="RNA_pol_sigma-70-like"/>
</dbReference>